<proteinExistence type="predicted"/>
<dbReference type="EMBL" id="QAPG01010715">
    <property type="protein sequence ID" value="TDZ13108.1"/>
    <property type="molecule type" value="Genomic_DNA"/>
</dbReference>
<gene>
    <name evidence="2" type="ORF">C8035_v000004</name>
</gene>
<evidence type="ECO:0000256" key="1">
    <source>
        <dbReference type="SAM" id="MobiDB-lite"/>
    </source>
</evidence>
<keyword evidence="3" id="KW-1185">Reference proteome</keyword>
<dbReference type="Proteomes" id="UP000295083">
    <property type="component" value="Unassembled WGS sequence"/>
</dbReference>
<feature type="compositionally biased region" description="Polar residues" evidence="1">
    <location>
        <begin position="98"/>
        <end position="108"/>
    </location>
</feature>
<feature type="region of interest" description="Disordered" evidence="1">
    <location>
        <begin position="87"/>
        <end position="108"/>
    </location>
</feature>
<name>A0A4R8PQZ9_9PEZI</name>
<organism evidence="2 3">
    <name type="scientific">Colletotrichum spinosum</name>
    <dbReference type="NCBI Taxonomy" id="1347390"/>
    <lineage>
        <taxon>Eukaryota</taxon>
        <taxon>Fungi</taxon>
        <taxon>Dikarya</taxon>
        <taxon>Ascomycota</taxon>
        <taxon>Pezizomycotina</taxon>
        <taxon>Sordariomycetes</taxon>
        <taxon>Hypocreomycetidae</taxon>
        <taxon>Glomerellales</taxon>
        <taxon>Glomerellaceae</taxon>
        <taxon>Colletotrichum</taxon>
        <taxon>Colletotrichum orbiculare species complex</taxon>
    </lineage>
</organism>
<reference evidence="2 3" key="1">
    <citation type="submission" date="2018-11" db="EMBL/GenBank/DDBJ databases">
        <title>Genome sequence and assembly of Colletotrichum spinosum.</title>
        <authorList>
            <person name="Gan P."/>
            <person name="Shirasu K."/>
        </authorList>
    </citation>
    <scope>NUCLEOTIDE SEQUENCE [LARGE SCALE GENOMIC DNA]</scope>
    <source>
        <strain evidence="2 3">CBS 515.97</strain>
    </source>
</reference>
<protein>
    <submittedName>
        <fullName evidence="2">Uncharacterized protein</fullName>
    </submittedName>
</protein>
<comment type="caution">
    <text evidence="2">The sequence shown here is derived from an EMBL/GenBank/DDBJ whole genome shotgun (WGS) entry which is preliminary data.</text>
</comment>
<accession>A0A4R8PQZ9</accession>
<dbReference type="AlphaFoldDB" id="A0A4R8PQZ9"/>
<evidence type="ECO:0000313" key="2">
    <source>
        <dbReference type="EMBL" id="TDZ13108.1"/>
    </source>
</evidence>
<evidence type="ECO:0000313" key="3">
    <source>
        <dbReference type="Proteomes" id="UP000295083"/>
    </source>
</evidence>
<sequence>MPLRCLGNTSNPLLYQRYRACFSHHLSSQHSQPVFAECLIPIPENPRSPSPASQPPVLSELEPGQTYSKIRVSWPIDARSLVFSFTGGRPSPFAAAANASTLNESRRD</sequence>